<dbReference type="EMBL" id="FTLX01000001">
    <property type="protein sequence ID" value="SIP98929.1"/>
    <property type="molecule type" value="Genomic_DNA"/>
</dbReference>
<reference evidence="5 6" key="1">
    <citation type="submission" date="2017-01" db="EMBL/GenBank/DDBJ databases">
        <authorList>
            <person name="Mah S.A."/>
            <person name="Swanson W.J."/>
            <person name="Moy G.W."/>
            <person name="Vacquier V.D."/>
        </authorList>
    </citation>
    <scope>NUCLEOTIDE SEQUENCE [LARGE SCALE GENOMIC DNA]</scope>
    <source>
        <strain evidence="5 6">NIO-1016</strain>
    </source>
</reference>
<keyword evidence="7" id="KW-1185">Reference proteome</keyword>
<reference evidence="7" key="2">
    <citation type="submission" date="2017-03" db="EMBL/GenBank/DDBJ databases">
        <title>Bacillus sp. V-88(T) DSM27956, whole genome shotgun sequencing project.</title>
        <authorList>
            <person name="Dastager S.G."/>
            <person name="Neurgaonkar P.S."/>
            <person name="Dharne M.S."/>
        </authorList>
    </citation>
    <scope>NUCLEOTIDE SEQUENCE [LARGE SCALE GENOMIC DNA]</scope>
    <source>
        <strain evidence="7">DSM 25145</strain>
    </source>
</reference>
<gene>
    <name evidence="4" type="ORF">B1B05_01790</name>
    <name evidence="5" type="ORF">SAMN05443094_101374</name>
</gene>
<dbReference type="STRING" id="1017273.SAMN05443094_101374"/>
<feature type="domain" description="SLH" evidence="3">
    <location>
        <begin position="402"/>
        <end position="465"/>
    </location>
</feature>
<dbReference type="AlphaFoldDB" id="A0A1N6P3Q5"/>
<evidence type="ECO:0000256" key="1">
    <source>
        <dbReference type="ARBA" id="ARBA00022729"/>
    </source>
</evidence>
<dbReference type="EMBL" id="MWSK01000001">
    <property type="protein sequence ID" value="OXS80662.1"/>
    <property type="molecule type" value="Genomic_DNA"/>
</dbReference>
<feature type="chain" id="PRO_5009937376" evidence="2">
    <location>
        <begin position="28"/>
        <end position="475"/>
    </location>
</feature>
<dbReference type="OrthoDB" id="2985276at2"/>
<feature type="domain" description="SLH" evidence="3">
    <location>
        <begin position="337"/>
        <end position="400"/>
    </location>
</feature>
<dbReference type="InterPro" id="IPR001119">
    <property type="entry name" value="SLH_dom"/>
</dbReference>
<sequence length="475" mass="53082">MKKSILLFILLLITIAASLVTIPAVQAAPPDYSGGVHNEYMYEEYVFVSGIPVKFSGKVSISDRETATQRTETYRYTLTNPLQSKDKLTRNVSYVTDISVKTDKGQTTSQTSVKSYNEKITIGNETFSLDDYQLSQGTIADNRPASDYYSGNIAGRKIYTLKSSGDLVTVHFSGRNVGYENFWGATETQLIDYEIQSAAGTSFVKSAVSDSKTRFLQYEPHDADLSSFTGGYARISEQSMIGEYTYTQPGSSIEKSVYIGQEMVPLIERLIVPKFRDLNGHWSKENIEQLYALGVFDDSSSFFSPGTQMNRYPFIVGVMKAADIRVLEETKKKKTPAKAIFSDLDPRDKDYAYIESAMAKGISKGYSETEFKPNGALTRAEAVAILVRALGLEQRAPDPGYKTGYVDDSSIPKWAKDSVYVASELGLVYGDLNNRFNPTKTMSRAEASALTIRFLHFLEKDLKQNYRDDMLFFNN</sequence>
<feature type="domain" description="SLH" evidence="3">
    <location>
        <begin position="270"/>
        <end position="332"/>
    </location>
</feature>
<dbReference type="PROSITE" id="PS51272">
    <property type="entry name" value="SLH"/>
    <property type="match status" value="3"/>
</dbReference>
<proteinExistence type="predicted"/>
<dbReference type="RefSeq" id="WP_045850593.1">
    <property type="nucleotide sequence ID" value="NZ_FTLX01000001.1"/>
</dbReference>
<evidence type="ECO:0000313" key="4">
    <source>
        <dbReference type="EMBL" id="OXS80662.1"/>
    </source>
</evidence>
<protein>
    <submittedName>
        <fullName evidence="5">S-layer homology domain-containing protein</fullName>
    </submittedName>
</protein>
<evidence type="ECO:0000313" key="6">
    <source>
        <dbReference type="Proteomes" id="UP000186385"/>
    </source>
</evidence>
<evidence type="ECO:0000259" key="3">
    <source>
        <dbReference type="PROSITE" id="PS51272"/>
    </source>
</evidence>
<evidence type="ECO:0000313" key="5">
    <source>
        <dbReference type="EMBL" id="SIP98929.1"/>
    </source>
</evidence>
<evidence type="ECO:0000313" key="7">
    <source>
        <dbReference type="Proteomes" id="UP000215545"/>
    </source>
</evidence>
<name>A0A1N6P3Q5_9BACI</name>
<accession>A0A1N6P3Q5</accession>
<organism evidence="5 6">
    <name type="scientific">Domibacillus enclensis</name>
    <dbReference type="NCBI Taxonomy" id="1017273"/>
    <lineage>
        <taxon>Bacteria</taxon>
        <taxon>Bacillati</taxon>
        <taxon>Bacillota</taxon>
        <taxon>Bacilli</taxon>
        <taxon>Bacillales</taxon>
        <taxon>Bacillaceae</taxon>
        <taxon>Domibacillus</taxon>
    </lineage>
</organism>
<dbReference type="Proteomes" id="UP000215545">
    <property type="component" value="Unassembled WGS sequence"/>
</dbReference>
<dbReference type="Pfam" id="PF00395">
    <property type="entry name" value="SLH"/>
    <property type="match status" value="3"/>
</dbReference>
<feature type="signal peptide" evidence="2">
    <location>
        <begin position="1"/>
        <end position="27"/>
    </location>
</feature>
<dbReference type="Proteomes" id="UP000186385">
    <property type="component" value="Unassembled WGS sequence"/>
</dbReference>
<keyword evidence="1 2" id="KW-0732">Signal</keyword>
<evidence type="ECO:0000256" key="2">
    <source>
        <dbReference type="SAM" id="SignalP"/>
    </source>
</evidence>
<reference evidence="4" key="3">
    <citation type="submission" date="2017-03" db="EMBL/GenBank/DDBJ databases">
        <authorList>
            <person name="Dastager S.G."/>
            <person name="Neurgaonkar P.S."/>
            <person name="Dharne M.S."/>
        </authorList>
    </citation>
    <scope>NUCLEOTIDE SEQUENCE</scope>
    <source>
        <strain evidence="4">DSM 25145</strain>
    </source>
</reference>